<dbReference type="InterPro" id="IPR013083">
    <property type="entry name" value="Znf_RING/FYVE/PHD"/>
</dbReference>
<dbReference type="PANTHER" id="PTHR16047:SF7">
    <property type="entry name" value="E3 UBIQUITIN-PROTEIN LIGASE RFWD3"/>
    <property type="match status" value="1"/>
</dbReference>
<feature type="coiled-coil region" evidence="2">
    <location>
        <begin position="111"/>
        <end position="180"/>
    </location>
</feature>
<dbReference type="EMBL" id="QXFY01001116">
    <property type="protein sequence ID" value="KAE9327693.1"/>
    <property type="molecule type" value="Genomic_DNA"/>
</dbReference>
<dbReference type="PANTHER" id="PTHR16047">
    <property type="entry name" value="RFWD3 PROTEIN"/>
    <property type="match status" value="1"/>
</dbReference>
<evidence type="ECO:0000256" key="1">
    <source>
        <dbReference type="PROSITE-ProRule" id="PRU00175"/>
    </source>
</evidence>
<name>A0A6G0RBY4_9STRA</name>
<comment type="caution">
    <text evidence="5">The sequence shown here is derived from an EMBL/GenBank/DDBJ whole genome shotgun (WGS) entry which is preliminary data.</text>
</comment>
<evidence type="ECO:0000313" key="5">
    <source>
        <dbReference type="EMBL" id="KAE9327693.1"/>
    </source>
</evidence>
<dbReference type="SUPFAM" id="SSF57850">
    <property type="entry name" value="RING/U-box"/>
    <property type="match status" value="1"/>
</dbReference>
<dbReference type="InterPro" id="IPR001841">
    <property type="entry name" value="Znf_RING"/>
</dbReference>
<keyword evidence="1" id="KW-0479">Metal-binding</keyword>
<evidence type="ECO:0000256" key="3">
    <source>
        <dbReference type="SAM" id="MobiDB-lite"/>
    </source>
</evidence>
<evidence type="ECO:0000313" key="6">
    <source>
        <dbReference type="Proteomes" id="UP000486351"/>
    </source>
</evidence>
<dbReference type="InterPro" id="IPR037381">
    <property type="entry name" value="RFWD3"/>
</dbReference>
<dbReference type="SMART" id="SM00184">
    <property type="entry name" value="RING"/>
    <property type="match status" value="1"/>
</dbReference>
<dbReference type="AlphaFoldDB" id="A0A6G0RBY4"/>
<protein>
    <recommendedName>
        <fullName evidence="4">RING-type domain-containing protein</fullName>
    </recommendedName>
</protein>
<feature type="region of interest" description="Disordered" evidence="3">
    <location>
        <begin position="1"/>
        <end position="24"/>
    </location>
</feature>
<feature type="compositionally biased region" description="Basic and acidic residues" evidence="3">
    <location>
        <begin position="257"/>
        <end position="282"/>
    </location>
</feature>
<keyword evidence="2" id="KW-0175">Coiled coil</keyword>
<gene>
    <name evidence="5" type="ORF">PF008_g16334</name>
</gene>
<feature type="domain" description="RING-type" evidence="4">
    <location>
        <begin position="29"/>
        <end position="68"/>
    </location>
</feature>
<dbReference type="Gene3D" id="3.30.40.10">
    <property type="entry name" value="Zinc/RING finger domain, C3HC4 (zinc finger)"/>
    <property type="match status" value="1"/>
</dbReference>
<dbReference type="Pfam" id="PF13639">
    <property type="entry name" value="zf-RING_2"/>
    <property type="match status" value="1"/>
</dbReference>
<evidence type="ECO:0000256" key="2">
    <source>
        <dbReference type="SAM" id="Coils"/>
    </source>
</evidence>
<keyword evidence="1" id="KW-0862">Zinc</keyword>
<feature type="region of interest" description="Disordered" evidence="3">
    <location>
        <begin position="243"/>
        <end position="282"/>
    </location>
</feature>
<dbReference type="GO" id="GO:0005634">
    <property type="term" value="C:nucleus"/>
    <property type="evidence" value="ECO:0007669"/>
    <property type="project" value="InterPro"/>
</dbReference>
<evidence type="ECO:0000259" key="4">
    <source>
        <dbReference type="PROSITE" id="PS50089"/>
    </source>
</evidence>
<dbReference type="GO" id="GO:0004842">
    <property type="term" value="F:ubiquitin-protein transferase activity"/>
    <property type="evidence" value="ECO:0007669"/>
    <property type="project" value="InterPro"/>
</dbReference>
<dbReference type="GO" id="GO:0036297">
    <property type="term" value="P:interstrand cross-link repair"/>
    <property type="evidence" value="ECO:0007669"/>
    <property type="project" value="InterPro"/>
</dbReference>
<accession>A0A6G0RBY4</accession>
<dbReference type="PROSITE" id="PS50089">
    <property type="entry name" value="ZF_RING_2"/>
    <property type="match status" value="1"/>
</dbReference>
<proteinExistence type="predicted"/>
<dbReference type="GO" id="GO:0008270">
    <property type="term" value="F:zinc ion binding"/>
    <property type="evidence" value="ECO:0007669"/>
    <property type="project" value="UniProtKB-KW"/>
</dbReference>
<reference evidence="5 6" key="1">
    <citation type="submission" date="2018-09" db="EMBL/GenBank/DDBJ databases">
        <title>Genomic investigation of the strawberry pathogen Phytophthora fragariae indicates pathogenicity is determined by transcriptional variation in three key races.</title>
        <authorList>
            <person name="Adams T.M."/>
            <person name="Armitage A.D."/>
            <person name="Sobczyk M.K."/>
            <person name="Bates H.J."/>
            <person name="Dunwell J.M."/>
            <person name="Nellist C.F."/>
            <person name="Harrison R.J."/>
        </authorList>
    </citation>
    <scope>NUCLEOTIDE SEQUENCE [LARGE SCALE GENOMIC DNA]</scope>
    <source>
        <strain evidence="5 6">NOV-77</strain>
    </source>
</reference>
<organism evidence="5 6">
    <name type="scientific">Phytophthora fragariae</name>
    <dbReference type="NCBI Taxonomy" id="53985"/>
    <lineage>
        <taxon>Eukaryota</taxon>
        <taxon>Sar</taxon>
        <taxon>Stramenopiles</taxon>
        <taxon>Oomycota</taxon>
        <taxon>Peronosporomycetes</taxon>
        <taxon>Peronosporales</taxon>
        <taxon>Peronosporaceae</taxon>
        <taxon>Phytophthora</taxon>
    </lineage>
</organism>
<dbReference type="Proteomes" id="UP000486351">
    <property type="component" value="Unassembled WGS sequence"/>
</dbReference>
<keyword evidence="1" id="KW-0863">Zinc-finger</keyword>
<sequence>MAPQYLSYGGVSDVRSRKSGQSGDDVSSCVICLEQMGDGLAALPCGHVFHHICLEQALARYAACPICRRETSPRDRVRLYLSLGASDADRGDRVQHGSSPRHDADNCNFSKIIAAERLREMKTELDRANDNQRLLGRHSHRLQSKLERQAQQLEQTEHRLQHIQRDLDSANVQLKRWQRIAELGFHQSSMAKAAHVDLEVRVQATADRMLKKVRAHEQEVRCSSCRERMTDVERAVLAFASAAGPAPRSPCCQRHHRPEEPRATTTRRPEPSRRRRRGPYDS</sequence>
<dbReference type="GO" id="GO:0016567">
    <property type="term" value="P:protein ubiquitination"/>
    <property type="evidence" value="ECO:0007669"/>
    <property type="project" value="InterPro"/>
</dbReference>